<dbReference type="RefSeq" id="WP_226573604.1">
    <property type="nucleotide sequence ID" value="NZ_BLAY01000003.1"/>
</dbReference>
<organism evidence="7 8">
    <name type="scientific">Microseira wollei NIES-4236</name>
    <dbReference type="NCBI Taxonomy" id="2530354"/>
    <lineage>
        <taxon>Bacteria</taxon>
        <taxon>Bacillati</taxon>
        <taxon>Cyanobacteriota</taxon>
        <taxon>Cyanophyceae</taxon>
        <taxon>Oscillatoriophycideae</taxon>
        <taxon>Aerosakkonematales</taxon>
        <taxon>Aerosakkonemataceae</taxon>
        <taxon>Microseira</taxon>
    </lineage>
</organism>
<sequence>MTTKRVERHIIKKDHQWFNYCDEITNRSRKLFNTAQYSQRQSYLYGHGYLYQSKLDKLFQKSESYKAMPAKVAQLVLQQCADTWTNHFKALEAYNKEPSKFTGKPRIPNYIEGRNLVKFNIQAISKREFNSCRLVPSMSPIVLPVKQGLKYDNLCEVRIVPKIGCFVIEVVYEDHSGGQYFCSLNPELAAAIDIGLDNLATIVFNDPRIQPIAVNGKPLKSVNQYYNKQVAKFKGFIKTGTSQRIQNLVRNRNNFVDSYLHQCTRMICNEFLTLGVTQVAIGKNDQWKTSINLGKKTNQKFVQIPHARFIEILTYKLEAVGITVSVGEESYTSKSSFLDWDTIPTYTPDTKQKPAFRGRRVKRSWYTASDGSLIHADVNGAFNIGRKVIPTSFDCLKSMLARDRGCLVVHPRRITPVFPSQYGSARALLLAKVGSQSPCL</sequence>
<dbReference type="EMBL" id="BLAY01000003">
    <property type="protein sequence ID" value="GET35624.1"/>
    <property type="molecule type" value="Genomic_DNA"/>
</dbReference>
<dbReference type="Proteomes" id="UP001050975">
    <property type="component" value="Unassembled WGS sequence"/>
</dbReference>
<evidence type="ECO:0000259" key="5">
    <source>
        <dbReference type="Pfam" id="PF01385"/>
    </source>
</evidence>
<comment type="similarity">
    <text evidence="1">In the C-terminal section; belongs to the transposase 35 family.</text>
</comment>
<protein>
    <recommendedName>
        <fullName evidence="9">Transposase</fullName>
    </recommendedName>
</protein>
<evidence type="ECO:0000259" key="6">
    <source>
        <dbReference type="Pfam" id="PF07282"/>
    </source>
</evidence>
<evidence type="ECO:0008006" key="9">
    <source>
        <dbReference type="Google" id="ProtNLM"/>
    </source>
</evidence>
<evidence type="ECO:0000313" key="7">
    <source>
        <dbReference type="EMBL" id="GET35624.1"/>
    </source>
</evidence>
<evidence type="ECO:0000256" key="1">
    <source>
        <dbReference type="ARBA" id="ARBA00008761"/>
    </source>
</evidence>
<evidence type="ECO:0000256" key="2">
    <source>
        <dbReference type="ARBA" id="ARBA00022578"/>
    </source>
</evidence>
<dbReference type="Pfam" id="PF07282">
    <property type="entry name" value="Cas12f1-like_TNB"/>
    <property type="match status" value="1"/>
</dbReference>
<feature type="domain" description="Probable transposase IS891/IS1136/IS1341" evidence="5">
    <location>
        <begin position="185"/>
        <end position="286"/>
    </location>
</feature>
<comment type="caution">
    <text evidence="7">The sequence shown here is derived from an EMBL/GenBank/DDBJ whole genome shotgun (WGS) entry which is preliminary data.</text>
</comment>
<proteinExistence type="inferred from homology"/>
<name>A0AAV3X5M5_9CYAN</name>
<evidence type="ECO:0000256" key="3">
    <source>
        <dbReference type="ARBA" id="ARBA00023125"/>
    </source>
</evidence>
<dbReference type="GO" id="GO:0032196">
    <property type="term" value="P:transposition"/>
    <property type="evidence" value="ECO:0007669"/>
    <property type="project" value="UniProtKB-KW"/>
</dbReference>
<dbReference type="GO" id="GO:0006310">
    <property type="term" value="P:DNA recombination"/>
    <property type="evidence" value="ECO:0007669"/>
    <property type="project" value="UniProtKB-KW"/>
</dbReference>
<dbReference type="AlphaFoldDB" id="A0AAV3X5M5"/>
<feature type="domain" description="Cas12f1-like TNB" evidence="6">
    <location>
        <begin position="306"/>
        <end position="384"/>
    </location>
</feature>
<gene>
    <name evidence="7" type="ORF">MiSe_03660</name>
</gene>
<dbReference type="Pfam" id="PF01385">
    <property type="entry name" value="OrfB_IS605"/>
    <property type="match status" value="1"/>
</dbReference>
<keyword evidence="3" id="KW-0238">DNA-binding</keyword>
<accession>A0AAV3X5M5</accession>
<dbReference type="NCBIfam" id="NF040570">
    <property type="entry name" value="guided_TnpB"/>
    <property type="match status" value="1"/>
</dbReference>
<evidence type="ECO:0000256" key="4">
    <source>
        <dbReference type="ARBA" id="ARBA00023172"/>
    </source>
</evidence>
<keyword evidence="2" id="KW-0815">Transposition</keyword>
<dbReference type="InterPro" id="IPR010095">
    <property type="entry name" value="Cas12f1-like_TNB"/>
</dbReference>
<reference evidence="7" key="1">
    <citation type="submission" date="2019-10" db="EMBL/GenBank/DDBJ databases">
        <title>Draft genome sequece of Microseira wollei NIES-4236.</title>
        <authorList>
            <person name="Yamaguchi H."/>
            <person name="Suzuki S."/>
            <person name="Kawachi M."/>
        </authorList>
    </citation>
    <scope>NUCLEOTIDE SEQUENCE</scope>
    <source>
        <strain evidence="7">NIES-4236</strain>
    </source>
</reference>
<dbReference type="InterPro" id="IPR001959">
    <property type="entry name" value="Transposase"/>
</dbReference>
<keyword evidence="4" id="KW-0233">DNA recombination</keyword>
<dbReference type="NCBIfam" id="TIGR01766">
    <property type="entry name" value="IS200/IS605 family accessory protein TnpB-like domain"/>
    <property type="match status" value="1"/>
</dbReference>
<dbReference type="GO" id="GO:0003677">
    <property type="term" value="F:DNA binding"/>
    <property type="evidence" value="ECO:0007669"/>
    <property type="project" value="UniProtKB-KW"/>
</dbReference>
<evidence type="ECO:0000313" key="8">
    <source>
        <dbReference type="Proteomes" id="UP001050975"/>
    </source>
</evidence>
<keyword evidence="8" id="KW-1185">Reference proteome</keyword>